<keyword evidence="3 6" id="KW-0418">Kinase</keyword>
<dbReference type="RefSeq" id="WP_146646539.1">
    <property type="nucleotide sequence ID" value="NZ_CP012333.1"/>
</dbReference>
<accession>A0A0K1PND5</accession>
<dbReference type="AlphaFoldDB" id="A0A0K1PND5"/>
<evidence type="ECO:0000313" key="6">
    <source>
        <dbReference type="EMBL" id="AKU95027.1"/>
    </source>
</evidence>
<evidence type="ECO:0000256" key="1">
    <source>
        <dbReference type="ARBA" id="ARBA00022679"/>
    </source>
</evidence>
<name>A0A0K1PND5_9BACT</name>
<evidence type="ECO:0000256" key="4">
    <source>
        <dbReference type="ARBA" id="ARBA00022840"/>
    </source>
</evidence>
<dbReference type="GO" id="GO:0004674">
    <property type="term" value="F:protein serine/threonine kinase activity"/>
    <property type="evidence" value="ECO:0007669"/>
    <property type="project" value="TreeGrafter"/>
</dbReference>
<organism evidence="6 7">
    <name type="scientific">Labilithrix luteola</name>
    <dbReference type="NCBI Taxonomy" id="1391654"/>
    <lineage>
        <taxon>Bacteria</taxon>
        <taxon>Pseudomonadati</taxon>
        <taxon>Myxococcota</taxon>
        <taxon>Polyangia</taxon>
        <taxon>Polyangiales</taxon>
        <taxon>Labilitrichaceae</taxon>
        <taxon>Labilithrix</taxon>
    </lineage>
</organism>
<dbReference type="Proteomes" id="UP000064967">
    <property type="component" value="Chromosome"/>
</dbReference>
<keyword evidence="2" id="KW-0547">Nucleotide-binding</keyword>
<dbReference type="KEGG" id="llu:AKJ09_01691"/>
<sequence length="308" mass="33230">MSARLALIDSSLVSLEVLWDDGELVLSRVAAGSACRPTLVLAPSAGEPGLSAIERLEHAYRVRGDLDAAWAARPLELTTSNGRPTLLMEDPGGTLLAKLLGRPWEIEPFLTVAMGLASALRRLHERGLVHKDLKPANIFTDVATGRVWLAGFGRTSRLPRERRAPEPPSVIAGTLAYMAPEQTGRMNRSIDSRSDLYSCGVTLYEMLTGAVPFTGSTPMEWIHGHIARAPTPPAERLSGIPDSVSAIVMALLAKNSEDRYQTAAGLEADLGRCLAEWRAGRAVTLFRLRARDVPDRLLIPSGSTGARP</sequence>
<gene>
    <name evidence="6" type="ORF">AKJ09_01691</name>
</gene>
<dbReference type="Gene3D" id="1.10.510.10">
    <property type="entry name" value="Transferase(Phosphotransferase) domain 1"/>
    <property type="match status" value="1"/>
</dbReference>
<dbReference type="STRING" id="1391654.AKJ09_01691"/>
<evidence type="ECO:0000259" key="5">
    <source>
        <dbReference type="PROSITE" id="PS50011"/>
    </source>
</evidence>
<dbReference type="SMART" id="SM00220">
    <property type="entry name" value="S_TKc"/>
    <property type="match status" value="1"/>
</dbReference>
<evidence type="ECO:0000256" key="2">
    <source>
        <dbReference type="ARBA" id="ARBA00022741"/>
    </source>
</evidence>
<dbReference type="EMBL" id="CP012333">
    <property type="protein sequence ID" value="AKU95027.1"/>
    <property type="molecule type" value="Genomic_DNA"/>
</dbReference>
<protein>
    <submittedName>
        <fullName evidence="6">Signal transduction histidine kinase CheA</fullName>
    </submittedName>
</protein>
<dbReference type="OrthoDB" id="5521237at2"/>
<proteinExistence type="predicted"/>
<dbReference type="PANTHER" id="PTHR43289">
    <property type="entry name" value="MITOGEN-ACTIVATED PROTEIN KINASE KINASE KINASE 20-RELATED"/>
    <property type="match status" value="1"/>
</dbReference>
<dbReference type="CDD" id="cd14014">
    <property type="entry name" value="STKc_PknB_like"/>
    <property type="match status" value="1"/>
</dbReference>
<dbReference type="PROSITE" id="PS00108">
    <property type="entry name" value="PROTEIN_KINASE_ST"/>
    <property type="match status" value="1"/>
</dbReference>
<dbReference type="PATRIC" id="fig|1391654.3.peg.1708"/>
<reference evidence="6 7" key="1">
    <citation type="submission" date="2015-08" db="EMBL/GenBank/DDBJ databases">
        <authorList>
            <person name="Babu N.S."/>
            <person name="Beckwith C.J."/>
            <person name="Beseler K.G."/>
            <person name="Brison A."/>
            <person name="Carone J.V."/>
            <person name="Caskin T.P."/>
            <person name="Diamond M."/>
            <person name="Durham M.E."/>
            <person name="Foxe J.M."/>
            <person name="Go M."/>
            <person name="Henderson B.A."/>
            <person name="Jones I.B."/>
            <person name="McGettigan J.A."/>
            <person name="Micheletti S.J."/>
            <person name="Nasrallah M.E."/>
            <person name="Ortiz D."/>
            <person name="Piller C.R."/>
            <person name="Privatt S.R."/>
            <person name="Schneider S.L."/>
            <person name="Sharp S."/>
            <person name="Smith T.C."/>
            <person name="Stanton J.D."/>
            <person name="Ullery H.E."/>
            <person name="Wilson R.J."/>
            <person name="Serrano M.G."/>
            <person name="Buck G."/>
            <person name="Lee V."/>
            <person name="Wang Y."/>
            <person name="Carvalho R."/>
            <person name="Voegtly L."/>
            <person name="Shi R."/>
            <person name="Duckworth R."/>
            <person name="Johnson A."/>
            <person name="Loviza R."/>
            <person name="Walstead R."/>
            <person name="Shah Z."/>
            <person name="Kiflezghi M."/>
            <person name="Wade K."/>
            <person name="Ball S.L."/>
            <person name="Bradley K.W."/>
            <person name="Asai D.J."/>
            <person name="Bowman C.A."/>
            <person name="Russell D.A."/>
            <person name="Pope W.H."/>
            <person name="Jacobs-Sera D."/>
            <person name="Hendrix R.W."/>
            <person name="Hatfull G.F."/>
        </authorList>
    </citation>
    <scope>NUCLEOTIDE SEQUENCE [LARGE SCALE GENOMIC DNA]</scope>
    <source>
        <strain evidence="6 7">DSM 27648</strain>
    </source>
</reference>
<dbReference type="InterPro" id="IPR011009">
    <property type="entry name" value="Kinase-like_dom_sf"/>
</dbReference>
<dbReference type="GO" id="GO:0005524">
    <property type="term" value="F:ATP binding"/>
    <property type="evidence" value="ECO:0007669"/>
    <property type="project" value="UniProtKB-KW"/>
</dbReference>
<dbReference type="PROSITE" id="PS50011">
    <property type="entry name" value="PROTEIN_KINASE_DOM"/>
    <property type="match status" value="1"/>
</dbReference>
<dbReference type="InterPro" id="IPR000719">
    <property type="entry name" value="Prot_kinase_dom"/>
</dbReference>
<keyword evidence="7" id="KW-1185">Reference proteome</keyword>
<keyword evidence="4" id="KW-0067">ATP-binding</keyword>
<evidence type="ECO:0000256" key="3">
    <source>
        <dbReference type="ARBA" id="ARBA00022777"/>
    </source>
</evidence>
<keyword evidence="1" id="KW-0808">Transferase</keyword>
<evidence type="ECO:0000313" key="7">
    <source>
        <dbReference type="Proteomes" id="UP000064967"/>
    </source>
</evidence>
<dbReference type="Pfam" id="PF00069">
    <property type="entry name" value="Pkinase"/>
    <property type="match status" value="1"/>
</dbReference>
<feature type="domain" description="Protein kinase" evidence="5">
    <location>
        <begin position="1"/>
        <end position="278"/>
    </location>
</feature>
<dbReference type="PANTHER" id="PTHR43289:SF6">
    <property type="entry name" value="SERINE_THREONINE-PROTEIN KINASE NEKL-3"/>
    <property type="match status" value="1"/>
</dbReference>
<dbReference type="SUPFAM" id="SSF56112">
    <property type="entry name" value="Protein kinase-like (PK-like)"/>
    <property type="match status" value="1"/>
</dbReference>
<dbReference type="InterPro" id="IPR008271">
    <property type="entry name" value="Ser/Thr_kinase_AS"/>
</dbReference>